<keyword evidence="2" id="KW-1185">Reference proteome</keyword>
<proteinExistence type="predicted"/>
<comment type="caution">
    <text evidence="1">The sequence shown here is derived from an EMBL/GenBank/DDBJ whole genome shotgun (WGS) entry which is preliminary data.</text>
</comment>
<evidence type="ECO:0000313" key="1">
    <source>
        <dbReference type="EMBL" id="MPC88926.1"/>
    </source>
</evidence>
<accession>A0A5B7J4Q7</accession>
<gene>
    <name evidence="1" type="ORF">E2C01_083850</name>
</gene>
<organism evidence="1 2">
    <name type="scientific">Portunus trituberculatus</name>
    <name type="common">Swimming crab</name>
    <name type="synonym">Neptunus trituberculatus</name>
    <dbReference type="NCBI Taxonomy" id="210409"/>
    <lineage>
        <taxon>Eukaryota</taxon>
        <taxon>Metazoa</taxon>
        <taxon>Ecdysozoa</taxon>
        <taxon>Arthropoda</taxon>
        <taxon>Crustacea</taxon>
        <taxon>Multicrustacea</taxon>
        <taxon>Malacostraca</taxon>
        <taxon>Eumalacostraca</taxon>
        <taxon>Eucarida</taxon>
        <taxon>Decapoda</taxon>
        <taxon>Pleocyemata</taxon>
        <taxon>Brachyura</taxon>
        <taxon>Eubrachyura</taxon>
        <taxon>Portunoidea</taxon>
        <taxon>Portunidae</taxon>
        <taxon>Portuninae</taxon>
        <taxon>Portunus</taxon>
    </lineage>
</organism>
<dbReference type="AlphaFoldDB" id="A0A5B7J4Q7"/>
<sequence>MQHDVFPSVKGSHSVLALPPQPVALLKHSSSHIMSCEVNVVFCTLHHVGCVRKESKVLSRDSNPKLESR</sequence>
<name>A0A5B7J4Q7_PORTR</name>
<protein>
    <submittedName>
        <fullName evidence="1">Uncharacterized protein</fullName>
    </submittedName>
</protein>
<dbReference type="Proteomes" id="UP000324222">
    <property type="component" value="Unassembled WGS sequence"/>
</dbReference>
<reference evidence="1 2" key="1">
    <citation type="submission" date="2019-05" db="EMBL/GenBank/DDBJ databases">
        <title>Another draft genome of Portunus trituberculatus and its Hox gene families provides insights of decapod evolution.</title>
        <authorList>
            <person name="Jeong J.-H."/>
            <person name="Song I."/>
            <person name="Kim S."/>
            <person name="Choi T."/>
            <person name="Kim D."/>
            <person name="Ryu S."/>
            <person name="Kim W."/>
        </authorList>
    </citation>
    <scope>NUCLEOTIDE SEQUENCE [LARGE SCALE GENOMIC DNA]</scope>
    <source>
        <tissue evidence="1">Muscle</tissue>
    </source>
</reference>
<dbReference type="EMBL" id="VSRR010079360">
    <property type="protein sequence ID" value="MPC88926.1"/>
    <property type="molecule type" value="Genomic_DNA"/>
</dbReference>
<evidence type="ECO:0000313" key="2">
    <source>
        <dbReference type="Proteomes" id="UP000324222"/>
    </source>
</evidence>